<dbReference type="AlphaFoldDB" id="A0A3S0ZRG3"/>
<evidence type="ECO:0000256" key="1">
    <source>
        <dbReference type="SAM" id="MobiDB-lite"/>
    </source>
</evidence>
<gene>
    <name evidence="3" type="ORF">EGW08_007249</name>
</gene>
<feature type="compositionally biased region" description="Polar residues" evidence="1">
    <location>
        <begin position="97"/>
        <end position="116"/>
    </location>
</feature>
<feature type="transmembrane region" description="Helical" evidence="2">
    <location>
        <begin position="18"/>
        <end position="45"/>
    </location>
</feature>
<reference evidence="3 4" key="1">
    <citation type="submission" date="2019-01" db="EMBL/GenBank/DDBJ databases">
        <title>A draft genome assembly of the solar-powered sea slug Elysia chlorotica.</title>
        <authorList>
            <person name="Cai H."/>
            <person name="Li Q."/>
            <person name="Fang X."/>
            <person name="Li J."/>
            <person name="Curtis N.E."/>
            <person name="Altenburger A."/>
            <person name="Shibata T."/>
            <person name="Feng M."/>
            <person name="Maeda T."/>
            <person name="Schwartz J.A."/>
            <person name="Shigenobu S."/>
            <person name="Lundholm N."/>
            <person name="Nishiyama T."/>
            <person name="Yang H."/>
            <person name="Hasebe M."/>
            <person name="Li S."/>
            <person name="Pierce S.K."/>
            <person name="Wang J."/>
        </authorList>
    </citation>
    <scope>NUCLEOTIDE SEQUENCE [LARGE SCALE GENOMIC DNA]</scope>
    <source>
        <strain evidence="3">EC2010</strain>
        <tissue evidence="3">Whole organism of an adult</tissue>
    </source>
</reference>
<proteinExistence type="predicted"/>
<keyword evidence="2" id="KW-0812">Transmembrane</keyword>
<evidence type="ECO:0000256" key="2">
    <source>
        <dbReference type="SAM" id="Phobius"/>
    </source>
</evidence>
<sequence length="208" mass="22575">MEIEDRGLVPSSHSQSSLWLVTVLCLACLSASSLILNAVLSVAVLRSGRRHQGAVRRAVKRAVKRALGRALRRNSDNDDEDESDVRGSEGGLFMQEPLTSSSDSGPTRRGGQTSSVARLARVGPPGRAKGFAWHKLFPFKSLTWRSNKSPSKSGPLVETKTEQLFPLLNQKKNGGRGVFPQDYTSSDQDVEDLFTAPRRVGETALGTS</sequence>
<protein>
    <submittedName>
        <fullName evidence="3">Uncharacterized protein</fullName>
    </submittedName>
</protein>
<comment type="caution">
    <text evidence="3">The sequence shown here is derived from an EMBL/GenBank/DDBJ whole genome shotgun (WGS) entry which is preliminary data.</text>
</comment>
<name>A0A3S0ZRG3_ELYCH</name>
<keyword evidence="2" id="KW-0472">Membrane</keyword>
<keyword evidence="4" id="KW-1185">Reference proteome</keyword>
<dbReference type="EMBL" id="RQTK01000186">
    <property type="protein sequence ID" value="RUS85004.1"/>
    <property type="molecule type" value="Genomic_DNA"/>
</dbReference>
<dbReference type="Proteomes" id="UP000271974">
    <property type="component" value="Unassembled WGS sequence"/>
</dbReference>
<organism evidence="3 4">
    <name type="scientific">Elysia chlorotica</name>
    <name type="common">Eastern emerald elysia</name>
    <name type="synonym">Sea slug</name>
    <dbReference type="NCBI Taxonomy" id="188477"/>
    <lineage>
        <taxon>Eukaryota</taxon>
        <taxon>Metazoa</taxon>
        <taxon>Spiralia</taxon>
        <taxon>Lophotrochozoa</taxon>
        <taxon>Mollusca</taxon>
        <taxon>Gastropoda</taxon>
        <taxon>Heterobranchia</taxon>
        <taxon>Euthyneura</taxon>
        <taxon>Panpulmonata</taxon>
        <taxon>Sacoglossa</taxon>
        <taxon>Placobranchoidea</taxon>
        <taxon>Plakobranchidae</taxon>
        <taxon>Elysia</taxon>
    </lineage>
</organism>
<keyword evidence="2" id="KW-1133">Transmembrane helix</keyword>
<feature type="region of interest" description="Disordered" evidence="1">
    <location>
        <begin position="70"/>
        <end position="123"/>
    </location>
</feature>
<evidence type="ECO:0000313" key="3">
    <source>
        <dbReference type="EMBL" id="RUS85004.1"/>
    </source>
</evidence>
<accession>A0A3S0ZRG3</accession>
<evidence type="ECO:0000313" key="4">
    <source>
        <dbReference type="Proteomes" id="UP000271974"/>
    </source>
</evidence>